<organism evidence="9 10">
    <name type="scientific">Lentibacillus juripiscarius</name>
    <dbReference type="NCBI Taxonomy" id="257446"/>
    <lineage>
        <taxon>Bacteria</taxon>
        <taxon>Bacillati</taxon>
        <taxon>Bacillota</taxon>
        <taxon>Bacilli</taxon>
        <taxon>Bacillales</taxon>
        <taxon>Bacillaceae</taxon>
        <taxon>Lentibacillus</taxon>
    </lineage>
</organism>
<evidence type="ECO:0000259" key="8">
    <source>
        <dbReference type="Pfam" id="PF17763"/>
    </source>
</evidence>
<gene>
    <name evidence="9" type="ORF">ACFSUO_07980</name>
</gene>
<accession>A0ABW5V6F0</accession>
<dbReference type="Pfam" id="PF00710">
    <property type="entry name" value="Asparaginase"/>
    <property type="match status" value="1"/>
</dbReference>
<evidence type="ECO:0000256" key="6">
    <source>
        <dbReference type="PROSITE-ProRule" id="PRU10100"/>
    </source>
</evidence>
<dbReference type="EMBL" id="JBHUNA010000018">
    <property type="protein sequence ID" value="MFD2760903.1"/>
    <property type="molecule type" value="Genomic_DNA"/>
</dbReference>
<dbReference type="InterPro" id="IPR037152">
    <property type="entry name" value="L-asparaginase_N_sf"/>
</dbReference>
<dbReference type="PROSITE" id="PS51732">
    <property type="entry name" value="ASN_GLN_ASE_3"/>
    <property type="match status" value="1"/>
</dbReference>
<dbReference type="Gene3D" id="3.40.50.40">
    <property type="match status" value="1"/>
</dbReference>
<evidence type="ECO:0000256" key="1">
    <source>
        <dbReference type="ARBA" id="ARBA00010518"/>
    </source>
</evidence>
<dbReference type="InterPro" id="IPR020827">
    <property type="entry name" value="Asparaginase/glutaminase_AS1"/>
</dbReference>
<dbReference type="PANTHER" id="PTHR11707:SF28">
    <property type="entry name" value="60 KDA LYSOPHOSPHOLIPASE"/>
    <property type="match status" value="1"/>
</dbReference>
<dbReference type="SMART" id="SM00870">
    <property type="entry name" value="Asparaginase"/>
    <property type="match status" value="1"/>
</dbReference>
<dbReference type="EC" id="3.5.1.1" evidence="2"/>
<dbReference type="InterPro" id="IPR006034">
    <property type="entry name" value="Asparaginase/glutaminase-like"/>
</dbReference>
<dbReference type="Pfam" id="PF17763">
    <property type="entry name" value="Asparaginase_C"/>
    <property type="match status" value="1"/>
</dbReference>
<dbReference type="InterPro" id="IPR004550">
    <property type="entry name" value="AsnASE_II"/>
</dbReference>
<dbReference type="PRINTS" id="PR00139">
    <property type="entry name" value="ASNGLNASE"/>
</dbReference>
<dbReference type="PIRSF" id="PIRSF500176">
    <property type="entry name" value="L_ASNase"/>
    <property type="match status" value="1"/>
</dbReference>
<comment type="caution">
    <text evidence="9">The sequence shown here is derived from an EMBL/GenBank/DDBJ whole genome shotgun (WGS) entry which is preliminary data.</text>
</comment>
<dbReference type="Proteomes" id="UP001597502">
    <property type="component" value="Unassembled WGS sequence"/>
</dbReference>
<evidence type="ECO:0000313" key="10">
    <source>
        <dbReference type="Proteomes" id="UP001597502"/>
    </source>
</evidence>
<dbReference type="SUPFAM" id="SSF53774">
    <property type="entry name" value="Glutaminase/Asparaginase"/>
    <property type="match status" value="1"/>
</dbReference>
<dbReference type="InterPro" id="IPR027475">
    <property type="entry name" value="Asparaginase/glutaminase_AS2"/>
</dbReference>
<dbReference type="InterPro" id="IPR027473">
    <property type="entry name" value="L-asparaginase_C"/>
</dbReference>
<evidence type="ECO:0000259" key="7">
    <source>
        <dbReference type="Pfam" id="PF00710"/>
    </source>
</evidence>
<evidence type="ECO:0000256" key="3">
    <source>
        <dbReference type="ARBA" id="ARBA00022801"/>
    </source>
</evidence>
<evidence type="ECO:0000256" key="5">
    <source>
        <dbReference type="PROSITE-ProRule" id="PRU10099"/>
    </source>
</evidence>
<dbReference type="CDD" id="cd08964">
    <property type="entry name" value="L-asparaginase_II"/>
    <property type="match status" value="1"/>
</dbReference>
<evidence type="ECO:0000313" key="9">
    <source>
        <dbReference type="EMBL" id="MFD2760903.1"/>
    </source>
</evidence>
<feature type="domain" description="Asparaginase/glutaminase C-terminal" evidence="8">
    <location>
        <begin position="204"/>
        <end position="314"/>
    </location>
</feature>
<sequence length="322" mass="34479">MGHVQVITTGGTIASLPHENGDVSATLSGQHLMTQLGIESNVKVTSSVTIGSYTFDYSTLFKIANDVTKALKNPDVTGVVITHGTDTIEETAFYLSLVTNSYQKPVILTGAQFDASYSFSDGTKNLQDAIYAAQSEKLSNFGTLVVFAGFIYSARDVRKIDTNALEGFDSPGWGPVGRVDNQKVIASQNVSPSASLEATIPKPVALVRLGIGMDGAEFRRITDSYSGVVIEAFGRGNAHKTIPHEVKRLVDNSIPVIVTSRCIRGEVLPVYGNGGGKDLERAGAWFAGDLSGEKARILLGTMLSSNKSWTEMKQNVERVSQP</sequence>
<evidence type="ECO:0000256" key="2">
    <source>
        <dbReference type="ARBA" id="ARBA00012920"/>
    </source>
</evidence>
<feature type="domain" description="L-asparaginase N-terminal" evidence="7">
    <location>
        <begin position="4"/>
        <end position="189"/>
    </location>
</feature>
<reference evidence="10" key="1">
    <citation type="journal article" date="2019" name="Int. J. Syst. Evol. Microbiol.">
        <title>The Global Catalogue of Microorganisms (GCM) 10K type strain sequencing project: providing services to taxonomists for standard genome sequencing and annotation.</title>
        <authorList>
            <consortium name="The Broad Institute Genomics Platform"/>
            <consortium name="The Broad Institute Genome Sequencing Center for Infectious Disease"/>
            <person name="Wu L."/>
            <person name="Ma J."/>
        </authorList>
    </citation>
    <scope>NUCLEOTIDE SEQUENCE [LARGE SCALE GENOMIC DNA]</scope>
    <source>
        <strain evidence="10">TISTR 1535</strain>
    </source>
</reference>
<dbReference type="PIRSF" id="PIRSF001220">
    <property type="entry name" value="L-ASNase_gatD"/>
    <property type="match status" value="1"/>
</dbReference>
<dbReference type="PANTHER" id="PTHR11707">
    <property type="entry name" value="L-ASPARAGINASE"/>
    <property type="match status" value="1"/>
</dbReference>
<dbReference type="Gene3D" id="3.40.50.1170">
    <property type="entry name" value="L-asparaginase, N-terminal domain"/>
    <property type="match status" value="1"/>
</dbReference>
<protein>
    <recommendedName>
        <fullName evidence="2">asparaginase</fullName>
        <ecNumber evidence="2">3.5.1.1</ecNumber>
    </recommendedName>
</protein>
<dbReference type="InterPro" id="IPR027474">
    <property type="entry name" value="L-asparaginase_N"/>
</dbReference>
<dbReference type="RefSeq" id="WP_382392852.1">
    <property type="nucleotide sequence ID" value="NZ_JBHUNA010000018.1"/>
</dbReference>
<comment type="similarity">
    <text evidence="1">Belongs to the asparaginase 1 family.</text>
</comment>
<evidence type="ECO:0000256" key="4">
    <source>
        <dbReference type="ARBA" id="ARBA00049366"/>
    </source>
</evidence>
<dbReference type="InterPro" id="IPR040919">
    <property type="entry name" value="Asparaginase_C"/>
</dbReference>
<name>A0ABW5V6F0_9BACI</name>
<keyword evidence="10" id="KW-1185">Reference proteome</keyword>
<keyword evidence="3" id="KW-0378">Hydrolase</keyword>
<comment type="catalytic activity">
    <reaction evidence="4">
        <text>L-asparagine + H2O = L-aspartate + NH4(+)</text>
        <dbReference type="Rhea" id="RHEA:21016"/>
        <dbReference type="ChEBI" id="CHEBI:15377"/>
        <dbReference type="ChEBI" id="CHEBI:28938"/>
        <dbReference type="ChEBI" id="CHEBI:29991"/>
        <dbReference type="ChEBI" id="CHEBI:58048"/>
        <dbReference type="EC" id="3.5.1.1"/>
    </reaction>
</comment>
<dbReference type="SFLD" id="SFLDS00057">
    <property type="entry name" value="Glutaminase/Asparaginase"/>
    <property type="match status" value="1"/>
</dbReference>
<feature type="active site" evidence="6">
    <location>
        <position position="85"/>
    </location>
</feature>
<dbReference type="PROSITE" id="PS00917">
    <property type="entry name" value="ASN_GLN_ASE_2"/>
    <property type="match status" value="1"/>
</dbReference>
<feature type="active site" evidence="5">
    <location>
        <position position="12"/>
    </location>
</feature>
<dbReference type="InterPro" id="IPR036152">
    <property type="entry name" value="Asp/glu_Ase-like_sf"/>
</dbReference>
<proteinExistence type="inferred from homology"/>
<dbReference type="PROSITE" id="PS00144">
    <property type="entry name" value="ASN_GLN_ASE_1"/>
    <property type="match status" value="1"/>
</dbReference>